<feature type="transmembrane region" description="Helical" evidence="1">
    <location>
        <begin position="6"/>
        <end position="26"/>
    </location>
</feature>
<evidence type="ECO:0000256" key="1">
    <source>
        <dbReference type="SAM" id="Phobius"/>
    </source>
</evidence>
<dbReference type="InterPro" id="IPR046216">
    <property type="entry name" value="DUF6249"/>
</dbReference>
<keyword evidence="4" id="KW-1185">Reference proteome</keyword>
<organism evidence="3 4">
    <name type="scientific">Simiduia aestuariiviva</name>
    <dbReference type="NCBI Taxonomy" id="1510459"/>
    <lineage>
        <taxon>Bacteria</taxon>
        <taxon>Pseudomonadati</taxon>
        <taxon>Pseudomonadota</taxon>
        <taxon>Gammaproteobacteria</taxon>
        <taxon>Cellvibrionales</taxon>
        <taxon>Cellvibrionaceae</taxon>
        <taxon>Simiduia</taxon>
    </lineage>
</organism>
<feature type="domain" description="DUF6249" evidence="2">
    <location>
        <begin position="8"/>
        <end position="114"/>
    </location>
</feature>
<keyword evidence="1" id="KW-0472">Membrane</keyword>
<gene>
    <name evidence="3" type="ORF">FHS30_000638</name>
</gene>
<evidence type="ECO:0000313" key="4">
    <source>
        <dbReference type="Proteomes" id="UP000559987"/>
    </source>
</evidence>
<proteinExistence type="predicted"/>
<accession>A0A839UHY0</accession>
<feature type="transmembrane region" description="Helical" evidence="1">
    <location>
        <begin position="90"/>
        <end position="110"/>
    </location>
</feature>
<dbReference type="Proteomes" id="UP000559987">
    <property type="component" value="Unassembled WGS sequence"/>
</dbReference>
<comment type="caution">
    <text evidence="3">The sequence shown here is derived from an EMBL/GenBank/DDBJ whole genome shotgun (WGS) entry which is preliminary data.</text>
</comment>
<dbReference type="Pfam" id="PF19762">
    <property type="entry name" value="DUF6249"/>
    <property type="match status" value="1"/>
</dbReference>
<keyword evidence="1" id="KW-0812">Transmembrane</keyword>
<evidence type="ECO:0000313" key="3">
    <source>
        <dbReference type="EMBL" id="MBB3167462.1"/>
    </source>
</evidence>
<evidence type="ECO:0000259" key="2">
    <source>
        <dbReference type="Pfam" id="PF19762"/>
    </source>
</evidence>
<dbReference type="RefSeq" id="WP_183908205.1">
    <property type="nucleotide sequence ID" value="NZ_JACHXZ010000001.1"/>
</dbReference>
<protein>
    <recommendedName>
        <fullName evidence="2">DUF6249 domain-containing protein</fullName>
    </recommendedName>
</protein>
<name>A0A839UHY0_9GAMM</name>
<dbReference type="AlphaFoldDB" id="A0A839UHY0"/>
<dbReference type="EMBL" id="JACHXZ010000001">
    <property type="protein sequence ID" value="MBB3167462.1"/>
    <property type="molecule type" value="Genomic_DNA"/>
</dbReference>
<keyword evidence="1" id="KW-1133">Transmembrane helix</keyword>
<reference evidence="3 4" key="1">
    <citation type="submission" date="2020-08" db="EMBL/GenBank/DDBJ databases">
        <title>Genomic Encyclopedia of Type Strains, Phase III (KMG-III): the genomes of soil and plant-associated and newly described type strains.</title>
        <authorList>
            <person name="Whitman W."/>
        </authorList>
    </citation>
    <scope>NUCLEOTIDE SEQUENCE [LARGE SCALE GENOMIC DNA]</scope>
    <source>
        <strain evidence="3 4">CECT 8571</strain>
    </source>
</reference>
<sequence length="119" mass="13151">MDGILIPIFGIMFTFGAPVIIVWLALRYNERKKALMHETINKLVETNQPVPTELISAFEQRPRTNMLQNGIILLGVAVGLFVFLQTLTSIKIASVAAIPLSLGLAFLLIARMEKSQDAN</sequence>
<feature type="transmembrane region" description="Helical" evidence="1">
    <location>
        <begin position="66"/>
        <end position="84"/>
    </location>
</feature>